<organism evidence="1 2">
    <name type="scientific">Fusarium zealandicum</name>
    <dbReference type="NCBI Taxonomy" id="1053134"/>
    <lineage>
        <taxon>Eukaryota</taxon>
        <taxon>Fungi</taxon>
        <taxon>Dikarya</taxon>
        <taxon>Ascomycota</taxon>
        <taxon>Pezizomycotina</taxon>
        <taxon>Sordariomycetes</taxon>
        <taxon>Hypocreomycetidae</taxon>
        <taxon>Hypocreales</taxon>
        <taxon>Nectriaceae</taxon>
        <taxon>Fusarium</taxon>
        <taxon>Fusarium staphyleae species complex</taxon>
    </lineage>
</organism>
<protein>
    <submittedName>
        <fullName evidence="1">Uncharacterized protein</fullName>
    </submittedName>
</protein>
<name>A0A8H4UNA2_9HYPO</name>
<keyword evidence="2" id="KW-1185">Reference proteome</keyword>
<dbReference type="EMBL" id="JABEYC010000247">
    <property type="protein sequence ID" value="KAF4980232.1"/>
    <property type="molecule type" value="Genomic_DNA"/>
</dbReference>
<comment type="caution">
    <text evidence="1">The sequence shown here is derived from an EMBL/GenBank/DDBJ whole genome shotgun (WGS) entry which is preliminary data.</text>
</comment>
<evidence type="ECO:0000313" key="1">
    <source>
        <dbReference type="EMBL" id="KAF4980232.1"/>
    </source>
</evidence>
<dbReference type="AlphaFoldDB" id="A0A8H4UNA2"/>
<evidence type="ECO:0000313" key="2">
    <source>
        <dbReference type="Proteomes" id="UP000635477"/>
    </source>
</evidence>
<accession>A0A8H4UNA2</accession>
<dbReference type="OrthoDB" id="5427350at2759"/>
<sequence>MLDFNMAQCGVADCVNVSFKTIPNAFVSIFAALSSVARADWQYRSRPDLSPPRLNIPISASDDISPSLIFAAPFVSLLGAFNMPEQAGALIFLNNGDIV</sequence>
<proteinExistence type="predicted"/>
<reference evidence="1" key="2">
    <citation type="submission" date="2020-05" db="EMBL/GenBank/DDBJ databases">
        <authorList>
            <person name="Kim H.-S."/>
            <person name="Proctor R.H."/>
            <person name="Brown D.W."/>
        </authorList>
    </citation>
    <scope>NUCLEOTIDE SEQUENCE</scope>
    <source>
        <strain evidence="1">NRRL 22465</strain>
    </source>
</reference>
<dbReference type="Proteomes" id="UP000635477">
    <property type="component" value="Unassembled WGS sequence"/>
</dbReference>
<gene>
    <name evidence="1" type="ORF">FZEAL_3711</name>
</gene>
<reference evidence="1" key="1">
    <citation type="journal article" date="2020" name="BMC Genomics">
        <title>Correction to: Identification and distribution of gene clusters required for synthesis of sphingolipid metabolism inhibitors in diverse species of the filamentous fungus Fusarium.</title>
        <authorList>
            <person name="Kim H.S."/>
            <person name="Lohmar J.M."/>
            <person name="Busman M."/>
            <person name="Brown D.W."/>
            <person name="Naumann T.A."/>
            <person name="Divon H.H."/>
            <person name="Lysoe E."/>
            <person name="Uhlig S."/>
            <person name="Proctor R.H."/>
        </authorList>
    </citation>
    <scope>NUCLEOTIDE SEQUENCE</scope>
    <source>
        <strain evidence="1">NRRL 22465</strain>
    </source>
</reference>